<dbReference type="Pfam" id="PF10307">
    <property type="entry name" value="HAD_SAK_1"/>
    <property type="match status" value="1"/>
</dbReference>
<dbReference type="GO" id="GO:0032040">
    <property type="term" value="C:small-subunit processome"/>
    <property type="evidence" value="ECO:0007669"/>
    <property type="project" value="TreeGrafter"/>
</dbReference>
<dbReference type="EMBL" id="CCBQ010000039">
    <property type="protein sequence ID" value="CDO94687.1"/>
    <property type="molecule type" value="Genomic_DNA"/>
</dbReference>
<dbReference type="GO" id="GO:1990259">
    <property type="term" value="F:histone H2AQ104 methyltransferase activity"/>
    <property type="evidence" value="ECO:0007669"/>
    <property type="project" value="TreeGrafter"/>
</dbReference>
<dbReference type="GO" id="GO:0003723">
    <property type="term" value="F:RNA binding"/>
    <property type="evidence" value="ECO:0007669"/>
    <property type="project" value="TreeGrafter"/>
</dbReference>
<dbReference type="AlphaFoldDB" id="A0A0A8L8Y9"/>
<dbReference type="PANTHER" id="PTHR10335:SF26">
    <property type="entry name" value="AER281CP"/>
    <property type="match status" value="1"/>
</dbReference>
<dbReference type="GO" id="GO:0000494">
    <property type="term" value="P:box C/D sno(s)RNA 3'-end processing"/>
    <property type="evidence" value="ECO:0007669"/>
    <property type="project" value="TreeGrafter"/>
</dbReference>
<feature type="domain" description="Swiss Army Knife RNA repair protein HAD" evidence="1">
    <location>
        <begin position="44"/>
        <end position="241"/>
    </location>
</feature>
<dbReference type="OrthoDB" id="5596992at2759"/>
<dbReference type="GO" id="GO:0031428">
    <property type="term" value="C:box C/D methylation guide snoRNP complex"/>
    <property type="evidence" value="ECO:0007669"/>
    <property type="project" value="TreeGrafter"/>
</dbReference>
<name>A0A0A8L8Y9_9SACH</name>
<dbReference type="PANTHER" id="PTHR10335">
    <property type="entry name" value="RRNA 2-O-METHYLTRANSFERASE FIBRILLARIN"/>
    <property type="match status" value="1"/>
</dbReference>
<dbReference type="GO" id="GO:0008649">
    <property type="term" value="F:rRNA methyltransferase activity"/>
    <property type="evidence" value="ECO:0007669"/>
    <property type="project" value="TreeGrafter"/>
</dbReference>
<evidence type="ECO:0000313" key="3">
    <source>
        <dbReference type="Proteomes" id="UP000031516"/>
    </source>
</evidence>
<accession>A0A0A8L8Y9</accession>
<evidence type="ECO:0000313" key="2">
    <source>
        <dbReference type="EMBL" id="CDO94687.1"/>
    </source>
</evidence>
<keyword evidence="3" id="KW-1185">Reference proteome</keyword>
<organism evidence="2 3">
    <name type="scientific">Kluyveromyces dobzhanskii CBS 2104</name>
    <dbReference type="NCBI Taxonomy" id="1427455"/>
    <lineage>
        <taxon>Eukaryota</taxon>
        <taxon>Fungi</taxon>
        <taxon>Dikarya</taxon>
        <taxon>Ascomycota</taxon>
        <taxon>Saccharomycotina</taxon>
        <taxon>Saccharomycetes</taxon>
        <taxon>Saccharomycetales</taxon>
        <taxon>Saccharomycetaceae</taxon>
        <taxon>Kluyveromyces</taxon>
    </lineage>
</organism>
<comment type="caution">
    <text evidence="2">The sequence shown here is derived from an EMBL/GenBank/DDBJ whole genome shotgun (WGS) entry which is preliminary data.</text>
</comment>
<protein>
    <submittedName>
        <fullName evidence="2">WGS project CCBQ000000000 data, contig 00014</fullName>
    </submittedName>
</protein>
<reference evidence="2 3" key="1">
    <citation type="submission" date="2014-03" db="EMBL/GenBank/DDBJ databases">
        <title>The genome of Kluyveromyces dobzhanskii.</title>
        <authorList>
            <person name="Nystedt B."/>
            <person name="Astrom S."/>
        </authorList>
    </citation>
    <scope>NUCLEOTIDE SEQUENCE [LARGE SCALE GENOMIC DNA]</scope>
    <source>
        <strain evidence="2 3">CBS 2104</strain>
    </source>
</reference>
<evidence type="ECO:0000259" key="1">
    <source>
        <dbReference type="Pfam" id="PF10307"/>
    </source>
</evidence>
<sequence length="435" mass="49897">MNNMEHTVLFEWNSVDSALNIPILPRDGIKKICIYDFDNTLFKSPAPNPHLYSAELYSSLLSPHVFSNGGWWSEPRYLELLIDEWTKGSVDDSAFWNKDIVDSAKRSWNERQDGTLNILMTGRKEMLFSPIFEKLLKYTVFGDELMFHAAFLKRAGYSTTMKYKTDCLSSVIDYYKEVDDIVIYDDRIQQLEGFDIFFQDYKKESGRQFKHTLSAVTPVITYLPPRLEIATVAEIFKEHNKDVHSKLKGLEMVHGPICSLGFHMDILTLESDHNANRFMLDCNETHKIRELVEQISKDTSREYPFTLPIIVPLGSTLTSAPSQIQASVTPVPSTDDFKKLAADAMKILPNRLTKWSIHETFFLKSSKLAFSVTSPQRPGIHILFTSDYSDADMLNVEELIKSRGIHTDLNHSLPEFKATAIPRYYYVAEAKFDAK</sequence>
<dbReference type="InterPro" id="IPR018812">
    <property type="entry name" value="SAK_HAD"/>
</dbReference>
<gene>
    <name evidence="2" type="ORF">KLDO_g2944</name>
</gene>
<proteinExistence type="predicted"/>
<dbReference type="Proteomes" id="UP000031516">
    <property type="component" value="Unassembled WGS sequence"/>
</dbReference>